<feature type="coiled-coil region" evidence="1">
    <location>
        <begin position="788"/>
        <end position="815"/>
    </location>
</feature>
<organism evidence="3 4">
    <name type="scientific">Odoribacter laneus YIT 12061</name>
    <dbReference type="NCBI Taxonomy" id="742817"/>
    <lineage>
        <taxon>Bacteria</taxon>
        <taxon>Pseudomonadati</taxon>
        <taxon>Bacteroidota</taxon>
        <taxon>Bacteroidia</taxon>
        <taxon>Bacteroidales</taxon>
        <taxon>Odoribacteraceae</taxon>
        <taxon>Odoribacter</taxon>
    </lineage>
</organism>
<keyword evidence="2" id="KW-0812">Transmembrane</keyword>
<dbReference type="SUPFAM" id="SSF50998">
    <property type="entry name" value="Quinoprotein alcohol dehydrogenase-like"/>
    <property type="match status" value="1"/>
</dbReference>
<gene>
    <name evidence="3" type="ORF">HMPREF9449_02902</name>
</gene>
<evidence type="ECO:0000256" key="2">
    <source>
        <dbReference type="SAM" id="Phobius"/>
    </source>
</evidence>
<dbReference type="InterPro" id="IPR015943">
    <property type="entry name" value="WD40/YVTN_repeat-like_dom_sf"/>
</dbReference>
<dbReference type="Proteomes" id="UP000004892">
    <property type="component" value="Unassembled WGS sequence"/>
</dbReference>
<dbReference type="GeneID" id="98070424"/>
<dbReference type="EMBL" id="ADMC01000033">
    <property type="protein sequence ID" value="EHP45261.1"/>
    <property type="molecule type" value="Genomic_DNA"/>
</dbReference>
<dbReference type="HOGENOM" id="CLU_295752_0_0_10"/>
<dbReference type="AlphaFoldDB" id="H1DKW6"/>
<evidence type="ECO:0000313" key="3">
    <source>
        <dbReference type="EMBL" id="EHP45261.1"/>
    </source>
</evidence>
<dbReference type="eggNOG" id="ENOG5033RQF">
    <property type="taxonomic scope" value="Bacteria"/>
</dbReference>
<name>H1DKW6_9BACT</name>
<feature type="transmembrane region" description="Helical" evidence="2">
    <location>
        <begin position="624"/>
        <end position="647"/>
    </location>
</feature>
<dbReference type="RefSeq" id="WP_009138045.1">
    <property type="nucleotide sequence ID" value="NZ_JH594598.1"/>
</dbReference>
<keyword evidence="4" id="KW-1185">Reference proteome</keyword>
<dbReference type="Gene3D" id="2.130.10.10">
    <property type="entry name" value="YVTN repeat-like/Quinoprotein amine dehydrogenase"/>
    <property type="match status" value="2"/>
</dbReference>
<dbReference type="PATRIC" id="fig|742817.3.peg.3104"/>
<proteinExistence type="predicted"/>
<evidence type="ECO:0000256" key="1">
    <source>
        <dbReference type="SAM" id="Coils"/>
    </source>
</evidence>
<keyword evidence="1" id="KW-0175">Coiled coil</keyword>
<protein>
    <submittedName>
        <fullName evidence="3">Uncharacterized protein</fullName>
    </submittedName>
</protein>
<comment type="caution">
    <text evidence="3">The sequence shown here is derived from an EMBL/GenBank/DDBJ whole genome shotgun (WGS) entry which is preliminary data.</text>
</comment>
<reference evidence="3 4" key="1">
    <citation type="submission" date="2012-01" db="EMBL/GenBank/DDBJ databases">
        <title>The Genome Sequence of Odoribacter laneus YIT 12061.</title>
        <authorList>
            <consortium name="The Broad Institute Genome Sequencing Platform"/>
            <person name="Earl A."/>
            <person name="Ward D."/>
            <person name="Feldgarden M."/>
            <person name="Gevers D."/>
            <person name="Morotomi M."/>
            <person name="Young S.K."/>
            <person name="Zeng Q."/>
            <person name="Gargeya S."/>
            <person name="Fitzgerald M."/>
            <person name="Haas B."/>
            <person name="Abouelleil A."/>
            <person name="Alvarado L."/>
            <person name="Arachchi H.M."/>
            <person name="Berlin A."/>
            <person name="Chapman S.B."/>
            <person name="Gearin G."/>
            <person name="Goldberg J."/>
            <person name="Griggs A."/>
            <person name="Gujja S."/>
            <person name="Hansen M."/>
            <person name="Heiman D."/>
            <person name="Howarth C."/>
            <person name="Larimer J."/>
            <person name="Lui A."/>
            <person name="MacDonald P.J.P."/>
            <person name="McCowen C."/>
            <person name="Montmayeur A."/>
            <person name="Murphy C."/>
            <person name="Neiman D."/>
            <person name="Pearson M."/>
            <person name="Priest M."/>
            <person name="Roberts A."/>
            <person name="Saif S."/>
            <person name="Shea T."/>
            <person name="Sisk P."/>
            <person name="Stolte C."/>
            <person name="Sykes S."/>
            <person name="Wortman J."/>
            <person name="Nusbaum C."/>
            <person name="Birren B."/>
        </authorList>
    </citation>
    <scope>NUCLEOTIDE SEQUENCE [LARGE SCALE GENOMIC DNA]</scope>
    <source>
        <strain evidence="3 4">YIT 12061</strain>
    </source>
</reference>
<dbReference type="STRING" id="742817.HMPREF9449_02902"/>
<keyword evidence="2" id="KW-0472">Membrane</keyword>
<evidence type="ECO:0000313" key="4">
    <source>
        <dbReference type="Proteomes" id="UP000004892"/>
    </source>
</evidence>
<sequence>MKQLILFALCLLIIACQDPFLIGNEYTQSELISTISKGRKCVWIGSETGAIFAFDPETERFTSPQWIETERIYAITEVADSLLLVGIRNEGLKLITFDQGILKTIKSYQIEKGDRFSPYSFIVKQGPAGIDTLLCASSNGLFYTVFLRNKLLQPEIVQLTSLYPSKGQSPDYKFYSVVENRESGELFTAGNKGLLRIKGLTPLQIEIVKGEVFSHLSYSDNVTYALSEQGELYGGNEMSHLIFSFTTSPVLCYYDACKFWGFSENKVEICHSMGGSRTYRLTHPLSVGKNNPRGRGAVAMDENFFYVATGRALQRFPRGTYPTEKQRITSLCKNEDGHTVYAVNEQNELYGIDLQKNNIRYIKQLNAGNGQNVRKLLGVVGNKLYFYTVDGIYQTLLNSWSGCSEMFCPVTGKELQQAEFNVSNKQIIYAYTDSIYSYNIASQSSVTLTPVPDFYTSAIAMSSNGSTAFIGTLNNGIYMTTDFRSPLKHVCSIGSNNVRDITCIDDERLYVLTPSKIYLLEKQGGEYLIKDSVAASRNAIKLIPTNRYLFTLSVTGGIDSYHTATLQPIKRYRENILFEKNGVLTYKDSLVLASNNGLAMYQANTSDVLVWKSLPYPSLWQRVVYWRFPVGLLLLLLVAIIAIFLTVELYRAQKRKKQLQLLIRQHDKERSRKKATMLFKQQEKELSTASLLHAIVYADVLHQECILLFKNEQSPVESLEKANQKIQQWLGLYAQYQEIEEWVHKLKKPYERLMQETAYKDMKPVITIHEWTKAIGNNLAAFCHYKNFETWIAKIQELREQFEQLEKDAPLLKEELGNCIECIFHSLWPDSHIAKEVQGYGMKAIHALKGAKDIEALGCMGNFMTQLSALPILQQVSGLLQQIALIPAKAKTGFLDGNLGEKENVYKTLFGIRVSFEAIVKEFYKQQSDKEMLCLKQSLGISQKSSHKALLFVALLFGEEARENIYLLHGDVGINRQETTNSRKNEIKRSLYELNLSDYGNKLSFMCILIQILHKQMIHDSL</sequence>
<dbReference type="PROSITE" id="PS51257">
    <property type="entry name" value="PROKAR_LIPOPROTEIN"/>
    <property type="match status" value="1"/>
</dbReference>
<accession>H1DKW6</accession>
<keyword evidence="2" id="KW-1133">Transmembrane helix</keyword>
<dbReference type="InterPro" id="IPR011047">
    <property type="entry name" value="Quinoprotein_ADH-like_sf"/>
</dbReference>